<sequence length="178" mass="20065">MSAEPYTKTLFNAPSRSHDAPLLVQCSGSPRVVRRVSCTSTALSCEQHDVLSVPPQRRRALIFAIFAAAHSISPLVRWSERRRRRSLMLSNMPAPAHLEPVRLMCMMCWRRHQHFVFHCTTAQLLFNIVDFRPQVQVRVVHLSRGAVDHRSLGSGKVPQQIYAVFDVSHAFSGASVPV</sequence>
<dbReference type="Proteomes" id="UP001222325">
    <property type="component" value="Unassembled WGS sequence"/>
</dbReference>
<comment type="caution">
    <text evidence="1">The sequence shown here is derived from an EMBL/GenBank/DDBJ whole genome shotgun (WGS) entry which is preliminary data.</text>
</comment>
<protein>
    <submittedName>
        <fullName evidence="1">Uncharacterized protein</fullName>
    </submittedName>
</protein>
<name>A0AAD6U5N5_9AGAR</name>
<dbReference type="EMBL" id="JARJCN010000031">
    <property type="protein sequence ID" value="KAJ7086420.1"/>
    <property type="molecule type" value="Genomic_DNA"/>
</dbReference>
<reference evidence="1" key="1">
    <citation type="submission" date="2023-03" db="EMBL/GenBank/DDBJ databases">
        <title>Massive genome expansion in bonnet fungi (Mycena s.s.) driven by repeated elements and novel gene families across ecological guilds.</title>
        <authorList>
            <consortium name="Lawrence Berkeley National Laboratory"/>
            <person name="Harder C.B."/>
            <person name="Miyauchi S."/>
            <person name="Viragh M."/>
            <person name="Kuo A."/>
            <person name="Thoen E."/>
            <person name="Andreopoulos B."/>
            <person name="Lu D."/>
            <person name="Skrede I."/>
            <person name="Drula E."/>
            <person name="Henrissat B."/>
            <person name="Morin E."/>
            <person name="Kohler A."/>
            <person name="Barry K."/>
            <person name="LaButti K."/>
            <person name="Morin E."/>
            <person name="Salamov A."/>
            <person name="Lipzen A."/>
            <person name="Mereny Z."/>
            <person name="Hegedus B."/>
            <person name="Baldrian P."/>
            <person name="Stursova M."/>
            <person name="Weitz H."/>
            <person name="Taylor A."/>
            <person name="Grigoriev I.V."/>
            <person name="Nagy L.G."/>
            <person name="Martin F."/>
            <person name="Kauserud H."/>
        </authorList>
    </citation>
    <scope>NUCLEOTIDE SEQUENCE</scope>
    <source>
        <strain evidence="1">CBHHK173m</strain>
    </source>
</reference>
<gene>
    <name evidence="1" type="ORF">B0H15DRAFT_348510</name>
</gene>
<accession>A0AAD6U5N5</accession>
<keyword evidence="2" id="KW-1185">Reference proteome</keyword>
<evidence type="ECO:0000313" key="1">
    <source>
        <dbReference type="EMBL" id="KAJ7086420.1"/>
    </source>
</evidence>
<dbReference type="AlphaFoldDB" id="A0AAD6U5N5"/>
<evidence type="ECO:0000313" key="2">
    <source>
        <dbReference type="Proteomes" id="UP001222325"/>
    </source>
</evidence>
<organism evidence="1 2">
    <name type="scientific">Mycena belliarum</name>
    <dbReference type="NCBI Taxonomy" id="1033014"/>
    <lineage>
        <taxon>Eukaryota</taxon>
        <taxon>Fungi</taxon>
        <taxon>Dikarya</taxon>
        <taxon>Basidiomycota</taxon>
        <taxon>Agaricomycotina</taxon>
        <taxon>Agaricomycetes</taxon>
        <taxon>Agaricomycetidae</taxon>
        <taxon>Agaricales</taxon>
        <taxon>Marasmiineae</taxon>
        <taxon>Mycenaceae</taxon>
        <taxon>Mycena</taxon>
    </lineage>
</organism>
<proteinExistence type="predicted"/>